<evidence type="ECO:0000313" key="3">
    <source>
        <dbReference type="Proteomes" id="UP000054337"/>
    </source>
</evidence>
<feature type="compositionally biased region" description="Basic and acidic residues" evidence="1">
    <location>
        <begin position="438"/>
        <end position="448"/>
    </location>
</feature>
<feature type="region of interest" description="Disordered" evidence="1">
    <location>
        <begin position="433"/>
        <end position="516"/>
    </location>
</feature>
<feature type="region of interest" description="Disordered" evidence="1">
    <location>
        <begin position="199"/>
        <end position="287"/>
    </location>
</feature>
<proteinExistence type="predicted"/>
<feature type="compositionally biased region" description="Polar residues" evidence="1">
    <location>
        <begin position="454"/>
        <end position="464"/>
    </location>
</feature>
<evidence type="ECO:0000256" key="1">
    <source>
        <dbReference type="SAM" id="MobiDB-lite"/>
    </source>
</evidence>
<feature type="compositionally biased region" description="Basic and acidic residues" evidence="1">
    <location>
        <begin position="199"/>
        <end position="216"/>
    </location>
</feature>
<feature type="compositionally biased region" description="Basic and acidic residues" evidence="1">
    <location>
        <begin position="502"/>
        <end position="516"/>
    </location>
</feature>
<dbReference type="AlphaFoldDB" id="W7EW92"/>
<name>W7EW92_BIPV3</name>
<dbReference type="Proteomes" id="UP000054337">
    <property type="component" value="Unassembled WGS sequence"/>
</dbReference>
<dbReference type="GeneID" id="26260179"/>
<protein>
    <submittedName>
        <fullName evidence="2">Uncharacterized protein</fullName>
    </submittedName>
</protein>
<dbReference type="OrthoDB" id="3946545at2759"/>
<accession>W7EW92</accession>
<gene>
    <name evidence="2" type="ORF">COCVIDRAFT_96188</name>
</gene>
<organism evidence="2 3">
    <name type="scientific">Bipolaris victoriae (strain FI3)</name>
    <name type="common">Victoria blight of oats agent</name>
    <name type="synonym">Cochliobolus victoriae</name>
    <dbReference type="NCBI Taxonomy" id="930091"/>
    <lineage>
        <taxon>Eukaryota</taxon>
        <taxon>Fungi</taxon>
        <taxon>Dikarya</taxon>
        <taxon>Ascomycota</taxon>
        <taxon>Pezizomycotina</taxon>
        <taxon>Dothideomycetes</taxon>
        <taxon>Pleosporomycetidae</taxon>
        <taxon>Pleosporales</taxon>
        <taxon>Pleosporineae</taxon>
        <taxon>Pleosporaceae</taxon>
        <taxon>Bipolaris</taxon>
    </lineage>
</organism>
<dbReference type="HOGENOM" id="CLU_512040_0_0_1"/>
<sequence length="516" mass="57461">MQRPVDRLSVEIIVFQALEIAKVKGCYSQCTADKSNEYLERIEVDLHQPQGDSIIFEDTEKAVSEEVADWLEAQECAEFWKSRLRQPHLVIPSALQLARHIKTSATLQADPCSGLISFEALLHLIALELLAICYTSSSSSIASCVPLLEQQKDTKPTTVLRAYSKSLFSPAFGHHARPSSEIGSWPVLCMGPSLEEKIAEHDSRRRRQQNDQKQHVLDLSGAGCTDGPPSEAMCMELDSKLSKASSSSSVGHQPGRQKQYWAELKPRQHGDRTSSPKNINERPILRAPSVLQLRPTQSVPSIAVEKDVSVRNPYTSRRCSSDPSDSTPLTHHFQLPEIRRISELMDGSQSQDSSIADSVRACEHGDLIVTHDHFDDTPDGPYTARQQQNQWKNQHWRHKDTSFLSPPATFLPMKSTPSSQIVSESDYFGKVHIGGRTTDGKEDHRTTATEDGGTRSTMNDSIKAQPSIKESGDSDGPNQKKPRGVNESSMRGCEFGRPSRGRTREELDHYSAKIGW</sequence>
<dbReference type="EMBL" id="KI968722">
    <property type="protein sequence ID" value="EUN28302.1"/>
    <property type="molecule type" value="Genomic_DNA"/>
</dbReference>
<reference evidence="2 3" key="1">
    <citation type="journal article" date="2013" name="PLoS Genet.">
        <title>Comparative genome structure, secondary metabolite, and effector coding capacity across Cochliobolus pathogens.</title>
        <authorList>
            <person name="Condon B.J."/>
            <person name="Leng Y."/>
            <person name="Wu D."/>
            <person name="Bushley K.E."/>
            <person name="Ohm R.A."/>
            <person name="Otillar R."/>
            <person name="Martin J."/>
            <person name="Schackwitz W."/>
            <person name="Grimwood J."/>
            <person name="MohdZainudin N."/>
            <person name="Xue C."/>
            <person name="Wang R."/>
            <person name="Manning V.A."/>
            <person name="Dhillon B."/>
            <person name="Tu Z.J."/>
            <person name="Steffenson B.J."/>
            <person name="Salamov A."/>
            <person name="Sun H."/>
            <person name="Lowry S."/>
            <person name="LaButti K."/>
            <person name="Han J."/>
            <person name="Copeland A."/>
            <person name="Lindquist E."/>
            <person name="Barry K."/>
            <person name="Schmutz J."/>
            <person name="Baker S.E."/>
            <person name="Ciuffetti L.M."/>
            <person name="Grigoriev I.V."/>
            <person name="Zhong S."/>
            <person name="Turgeon B.G."/>
        </authorList>
    </citation>
    <scope>NUCLEOTIDE SEQUENCE [LARGE SCALE GENOMIC DNA]</scope>
    <source>
        <strain evidence="2 3">FI3</strain>
    </source>
</reference>
<keyword evidence="3" id="KW-1185">Reference proteome</keyword>
<feature type="compositionally biased region" description="Basic and acidic residues" evidence="1">
    <location>
        <begin position="264"/>
        <end position="284"/>
    </location>
</feature>
<dbReference type="RefSeq" id="XP_014557886.1">
    <property type="nucleotide sequence ID" value="XM_014702400.1"/>
</dbReference>
<evidence type="ECO:0000313" key="2">
    <source>
        <dbReference type="EMBL" id="EUN28302.1"/>
    </source>
</evidence>